<evidence type="ECO:0000313" key="2">
    <source>
        <dbReference type="Proteomes" id="UP001208656"/>
    </source>
</evidence>
<name>A0ABT2WCU9_9BACI</name>
<dbReference type="RefSeq" id="WP_173659998.1">
    <property type="nucleotide sequence ID" value="NZ_JAOUSE010000005.1"/>
</dbReference>
<accession>A0ABT2WCU9</accession>
<comment type="caution">
    <text evidence="1">The sequence shown here is derived from an EMBL/GenBank/DDBJ whole genome shotgun (WGS) entry which is preliminary data.</text>
</comment>
<dbReference type="EMBL" id="JAOUSE010000005">
    <property type="protein sequence ID" value="MCU9593488.1"/>
    <property type="molecule type" value="Genomic_DNA"/>
</dbReference>
<evidence type="ECO:0000313" key="1">
    <source>
        <dbReference type="EMBL" id="MCU9593488.1"/>
    </source>
</evidence>
<proteinExistence type="predicted"/>
<organism evidence="1 2">
    <name type="scientific">Pallidibacillus thermolactis</name>
    <dbReference type="NCBI Taxonomy" id="251051"/>
    <lineage>
        <taxon>Bacteria</taxon>
        <taxon>Bacillati</taxon>
        <taxon>Bacillota</taxon>
        <taxon>Bacilli</taxon>
        <taxon>Bacillales</taxon>
        <taxon>Bacillaceae</taxon>
        <taxon>Pallidibacillus</taxon>
    </lineage>
</organism>
<dbReference type="InterPro" id="IPR036527">
    <property type="entry name" value="SCP2_sterol-bd_dom_sf"/>
</dbReference>
<protein>
    <submittedName>
        <fullName evidence="1">SCP2 sterol-binding domain-containing protein</fullName>
    </submittedName>
</protein>
<dbReference type="Proteomes" id="UP001208656">
    <property type="component" value="Unassembled WGS sequence"/>
</dbReference>
<dbReference type="SUPFAM" id="SSF55718">
    <property type="entry name" value="SCP-like"/>
    <property type="match status" value="1"/>
</dbReference>
<gene>
    <name evidence="1" type="ORF">OEV82_03330</name>
</gene>
<sequence>MIDTARLKKTLVNHKFRALLFPNESTYLKIKTKDQLFTIQLSKECIEIIDNWEGTSDVVLSGDSTVLNEILYGHMKLQDAKELNSIIVEGSFRHQLMMEAILWFNQKLPLTSQ</sequence>
<keyword evidence="2" id="KW-1185">Reference proteome</keyword>
<reference evidence="1 2" key="1">
    <citation type="submission" date="2022-10" db="EMBL/GenBank/DDBJ databases">
        <title>Description of Fervidibacillus gen. nov. in the family Fervidibacillaceae fam. nov. with two species, Fervidibacillus albus sp. nov., and Fervidibacillus halotolerans sp. nov., isolated from tidal flat sediments.</title>
        <authorList>
            <person name="Kwon K.K."/>
            <person name="Yang S.-H."/>
        </authorList>
    </citation>
    <scope>NUCLEOTIDE SEQUENCE [LARGE SCALE GENOMIC DNA]</scope>
    <source>
        <strain evidence="1 2">DSM 23332</strain>
    </source>
</reference>